<gene>
    <name evidence="6" type="primary">CLU1</name>
    <name evidence="6" type="ORF">GGI25_000982</name>
</gene>
<reference evidence="6" key="1">
    <citation type="submission" date="2022-07" db="EMBL/GenBank/DDBJ databases">
        <title>Phylogenomic reconstructions and comparative analyses of Kickxellomycotina fungi.</title>
        <authorList>
            <person name="Reynolds N.K."/>
            <person name="Stajich J.E."/>
            <person name="Barry K."/>
            <person name="Grigoriev I.V."/>
            <person name="Crous P."/>
            <person name="Smith M.E."/>
        </authorList>
    </citation>
    <scope>NUCLEOTIDE SEQUENCE</scope>
    <source>
        <strain evidence="6">NRRL 3115</strain>
    </source>
</reference>
<feature type="domain" description="Ubiquitin-like" evidence="4">
    <location>
        <begin position="46"/>
        <end position="106"/>
    </location>
</feature>
<dbReference type="GO" id="GO:0005737">
    <property type="term" value="C:cytoplasm"/>
    <property type="evidence" value="ECO:0007669"/>
    <property type="project" value="TreeGrafter"/>
</dbReference>
<dbReference type="InterPro" id="IPR019734">
    <property type="entry name" value="TPR_rpt"/>
</dbReference>
<evidence type="ECO:0000259" key="4">
    <source>
        <dbReference type="PROSITE" id="PS50053"/>
    </source>
</evidence>
<dbReference type="SUPFAM" id="SSF48452">
    <property type="entry name" value="TPR-like"/>
    <property type="match status" value="2"/>
</dbReference>
<evidence type="ECO:0000313" key="7">
    <source>
        <dbReference type="Proteomes" id="UP001151518"/>
    </source>
</evidence>
<dbReference type="SUPFAM" id="SSF54236">
    <property type="entry name" value="Ubiquitin-like"/>
    <property type="match status" value="1"/>
</dbReference>
<dbReference type="InterPro" id="IPR027523">
    <property type="entry name" value="CLU_prot"/>
</dbReference>
<comment type="caution">
    <text evidence="6">The sequence shown here is derived from an EMBL/GenBank/DDBJ whole genome shotgun (WGS) entry which is preliminary data.</text>
</comment>
<dbReference type="Gene3D" id="3.30.2280.10">
    <property type="entry name" value="Hypothetical protein (hspc210)"/>
    <property type="match status" value="1"/>
</dbReference>
<dbReference type="CDD" id="cd17039">
    <property type="entry name" value="Ubl_ubiquitin_like"/>
    <property type="match status" value="1"/>
</dbReference>
<feature type="region of interest" description="Disordered" evidence="3">
    <location>
        <begin position="1"/>
        <end position="43"/>
    </location>
</feature>
<evidence type="ECO:0000256" key="2">
    <source>
        <dbReference type="PROSITE-ProRule" id="PRU00339"/>
    </source>
</evidence>
<feature type="domain" description="Clu" evidence="5">
    <location>
        <begin position="418"/>
        <end position="660"/>
    </location>
</feature>
<dbReference type="OrthoDB" id="1414216at2759"/>
<dbReference type="CDD" id="cd15466">
    <property type="entry name" value="CLU-central"/>
    <property type="match status" value="1"/>
</dbReference>
<dbReference type="PROSITE" id="PS50053">
    <property type="entry name" value="UBIQUITIN_2"/>
    <property type="match status" value="1"/>
</dbReference>
<dbReference type="PROSITE" id="PS50005">
    <property type="entry name" value="TPR"/>
    <property type="match status" value="1"/>
</dbReference>
<accession>A0A9W8GDR2</accession>
<feature type="region of interest" description="Disordered" evidence="3">
    <location>
        <begin position="1298"/>
        <end position="1354"/>
    </location>
</feature>
<dbReference type="Pfam" id="PF13236">
    <property type="entry name" value="CLU"/>
    <property type="match status" value="1"/>
</dbReference>
<evidence type="ECO:0000256" key="1">
    <source>
        <dbReference type="ARBA" id="ARBA00022490"/>
    </source>
</evidence>
<dbReference type="PROSITE" id="PS51823">
    <property type="entry name" value="CLU"/>
    <property type="match status" value="1"/>
</dbReference>
<keyword evidence="2" id="KW-0802">TPR repeat</keyword>
<dbReference type="GO" id="GO:0048312">
    <property type="term" value="P:intracellular distribution of mitochondria"/>
    <property type="evidence" value="ECO:0007669"/>
    <property type="project" value="TreeGrafter"/>
</dbReference>
<dbReference type="InterPro" id="IPR025697">
    <property type="entry name" value="CLU_dom"/>
</dbReference>
<proteinExistence type="predicted"/>
<feature type="region of interest" description="Disordered" evidence="3">
    <location>
        <begin position="708"/>
        <end position="758"/>
    </location>
</feature>
<dbReference type="InterPro" id="IPR028275">
    <property type="entry name" value="CLU_N"/>
</dbReference>
<organism evidence="6 7">
    <name type="scientific">Coemansia spiralis</name>
    <dbReference type="NCBI Taxonomy" id="417178"/>
    <lineage>
        <taxon>Eukaryota</taxon>
        <taxon>Fungi</taxon>
        <taxon>Fungi incertae sedis</taxon>
        <taxon>Zoopagomycota</taxon>
        <taxon>Kickxellomycotina</taxon>
        <taxon>Kickxellomycetes</taxon>
        <taxon>Kickxellales</taxon>
        <taxon>Kickxellaceae</taxon>
        <taxon>Coemansia</taxon>
    </lineage>
</organism>
<dbReference type="InterPro" id="IPR029071">
    <property type="entry name" value="Ubiquitin-like_domsf"/>
</dbReference>
<feature type="compositionally biased region" description="Basic and acidic residues" evidence="3">
    <location>
        <begin position="726"/>
        <end position="746"/>
    </location>
</feature>
<feature type="compositionally biased region" description="Polar residues" evidence="3">
    <location>
        <begin position="177"/>
        <end position="201"/>
    </location>
</feature>
<feature type="repeat" description="TPR" evidence="2">
    <location>
        <begin position="1173"/>
        <end position="1206"/>
    </location>
</feature>
<dbReference type="Pfam" id="PF13374">
    <property type="entry name" value="TPR_10"/>
    <property type="match status" value="1"/>
</dbReference>
<dbReference type="InterPro" id="IPR000626">
    <property type="entry name" value="Ubiquitin-like_dom"/>
</dbReference>
<dbReference type="InterPro" id="IPR023231">
    <property type="entry name" value="GSKIP_dom_sf"/>
</dbReference>
<feature type="region of interest" description="Disordered" evidence="3">
    <location>
        <begin position="177"/>
        <end position="239"/>
    </location>
</feature>
<dbReference type="Proteomes" id="UP001151518">
    <property type="component" value="Unassembled WGS sequence"/>
</dbReference>
<dbReference type="SMART" id="SM00028">
    <property type="entry name" value="TPR"/>
    <property type="match status" value="4"/>
</dbReference>
<feature type="compositionally biased region" description="Polar residues" evidence="3">
    <location>
        <begin position="1302"/>
        <end position="1319"/>
    </location>
</feature>
<dbReference type="SUPFAM" id="SSF103107">
    <property type="entry name" value="Hypothetical protein c14orf129, hspc210"/>
    <property type="match status" value="1"/>
</dbReference>
<dbReference type="GO" id="GO:0003729">
    <property type="term" value="F:mRNA binding"/>
    <property type="evidence" value="ECO:0007669"/>
    <property type="project" value="TreeGrafter"/>
</dbReference>
<keyword evidence="1" id="KW-0963">Cytoplasm</keyword>
<evidence type="ECO:0000256" key="3">
    <source>
        <dbReference type="SAM" id="MobiDB-lite"/>
    </source>
</evidence>
<feature type="compositionally biased region" description="Basic residues" evidence="3">
    <location>
        <begin position="1338"/>
        <end position="1354"/>
    </location>
</feature>
<evidence type="ECO:0000259" key="5">
    <source>
        <dbReference type="PROSITE" id="PS51823"/>
    </source>
</evidence>
<dbReference type="Pfam" id="PF13424">
    <property type="entry name" value="TPR_12"/>
    <property type="match status" value="1"/>
</dbReference>
<dbReference type="PANTHER" id="PTHR12601:SF6">
    <property type="entry name" value="CLUSTERED MITOCHONDRIA PROTEIN HOMOLOG"/>
    <property type="match status" value="1"/>
</dbReference>
<dbReference type="Pfam" id="PF12807">
    <property type="entry name" value="eIF3_p135"/>
    <property type="match status" value="1"/>
</dbReference>
<protein>
    <submittedName>
        <fullName evidence="6">Intracellular distribution of mitochondria</fullName>
    </submittedName>
</protein>
<dbReference type="PANTHER" id="PTHR12601">
    <property type="entry name" value="EUKARYOTIC TRANSLATION INITIATION FACTOR 3 SUBUNIT EIF-3"/>
    <property type="match status" value="1"/>
</dbReference>
<dbReference type="InterPro" id="IPR033646">
    <property type="entry name" value="CLU-central"/>
</dbReference>
<sequence length="1354" mass="149409">MSHAEIKSAEAVAGSTPAAPESTPLELDGTSPSVTETELSPEEQPFRLTIKAPNGAIVPIVATAQETIQDIKQVISETPTTIEYSCFCLTLNGERLNDFAELGEIDGLAKDSQLMVVEDQYTEREARIHVSRLRDLLVGPTTANPNVAGLDAGTSIFSTIKYPAGIDDETALTNADSTCAGSSSIADSESEGTSSQANKTASGGVSEKGKQKSKKSGKNGHIAASKQQSDDMKATEATSNADKIKPVSINHAFKDFDFDNAPPFKVLSTNRAINSLALPFCVRQITLSGWNPVPRYRQLKGDLIYLLITTIENQTYHITSSRDGFYVNSSTLVRFNPEPFGISHAGQPGIRNQEFYSAHSLVTLLKQLSPKFAQGLVELQKLVSQREPVEVLPFVSSEQAASPWLVRSSENCVPESYDMGRPQEVYLRFGAQAADSMRDWNEELQSIREMPRSNLSERVLRDRQFHKWHSEFAEAAVQGAIAVVESEMPPLNPTDPDEQHMYLRDNIFYSKGFDGRETFTDIGGDAAAHVATGKDISGVRLVNQLDAEGINTLGSVVVDYRGVRVVAQSVVPGIFRRQDTTQIVYGSVDNGVTIGSDPEFHKTMEPIAKALHFGEHSVFNEAGEEHKLYTSADIKGLTGTDGRRYLLDLYRITPVDVGFLEKDCERSDGAVFPVYPHKLVLLRPELIDIFWETSVRKAVQEYAIEKAKEAEGKNKPAEESQNDSNATEKNKDVEDNSIKNKDKQEPVADNPSDEASAEDAMADFEFRLELNPDAFTPIQNMKNADSSKEDALTSAVRDASKFLREVSVPSFARDLASYSISPLSGDALKLAMHQRGINMRYLGLIASLLPANAESVKNVRRLVVFEMILRAVKHILRYLFRLVPARLHTEVFVLIVNALLGSKYCNNPASCLSSEAKQIPELESLTPESLVEQIREQVALRFRFSLLADSVESFVSGNERILLREICFKVGAQISMREYRFVRPEESVIYAEVMSTLPSGTKMTKLVKRTVKEKVDSILTRPTTLVADDVMNFIALTKVSIHNTSFADEAFEAGRMSLEQGQKELGVELLLESLALHEQTFGFLHSESARCYAVVSLAHYDSGEYQLAAEFMTKAVIISERTVGLDNPLTIHNYLNLALYEHARGNTVVALRLMRHALDLWSIVNSPDHPDLATAHNNIGVMLQSLRQYEDALKFFKSCLDIRVKLLGTEHVLVANAQHSLAKAYAIVGDFKLAVQTERDAHKFFSEKYGSEDPRTKETAEWLAELTFNAVRKAKLSKAAQDKLREVAASNLMHMDRDGKHTAQNGTDPSSSSAGTSTKGLLPIDDLLKFITGGSSKPKPRGGRRGKGPKGSKR</sequence>
<dbReference type="Gene3D" id="1.25.40.10">
    <property type="entry name" value="Tetratricopeptide repeat domain"/>
    <property type="match status" value="1"/>
</dbReference>
<name>A0A9W8GDR2_9FUNG</name>
<dbReference type="Pfam" id="PF15044">
    <property type="entry name" value="CLU_N"/>
    <property type="match status" value="1"/>
</dbReference>
<dbReference type="EMBL" id="JANBTW010000007">
    <property type="protein sequence ID" value="KAJ2680093.1"/>
    <property type="molecule type" value="Genomic_DNA"/>
</dbReference>
<feature type="compositionally biased region" description="Basic and acidic residues" evidence="3">
    <location>
        <begin position="708"/>
        <end position="718"/>
    </location>
</feature>
<dbReference type="InterPro" id="IPR011990">
    <property type="entry name" value="TPR-like_helical_dom_sf"/>
</dbReference>
<evidence type="ECO:0000313" key="6">
    <source>
        <dbReference type="EMBL" id="KAJ2680093.1"/>
    </source>
</evidence>
<dbReference type="FunFam" id="3.30.2280.10:FF:000002">
    <property type="entry name" value="Clustered mitochondria protein homolog"/>
    <property type="match status" value="1"/>
</dbReference>